<sequence length="512" mass="59273">MIDYGSETRRINAIVNAGARTRMNDIRFLEKEIQKWKQSPIRRDMILADRYYQGDHDILHTPRTAINEKGELEPVKNLPDNRIVDNQYQKAVDQKKNYLLSKPITVTTQNDQYTSALKDIMDKRFLRTLKRVAGDSISGGIGYLYPYYNEQGQLQFKRFNNYEIIPFWADEEHTELDCFGRLYQMDGYEGETEKTFEFFELYSSNGVDRYQLDGGHLIPDLLHPSGAHYLVEQHDPDGQHKEIPYNWERVPLIPFKRNAHEIPLIKCCKGLQDGINLMVSTFENNMCEDARNTILIIVNYDGQNLGEFRRNLSQYGAVKVRNDGSGAGGDVRALTVEVNAENYRVILEIFKQALIENCKTYDAKDARLTGDANQMHIQTIYQDIELDAQEMETEYQAAFEDLLWFVDQYLGSTGQGDYEQEEVDITFNRNILVNETELIDNCMKSVGFLPTKLILQKHPWVDDVEEAMKLLEEEEQKKMEQMDPYQQAFGQKKQQGEDLEGGEIGGEGKPRE</sequence>
<dbReference type="STRING" id="460384.SAMN05216313_15023"/>
<dbReference type="AlphaFoldDB" id="A0A1I0K6F8"/>
<protein>
    <submittedName>
        <fullName evidence="2">Phage portal protein, SPP1 family</fullName>
    </submittedName>
</protein>
<feature type="region of interest" description="Disordered" evidence="1">
    <location>
        <begin position="472"/>
        <end position="512"/>
    </location>
</feature>
<accession>A0A1I0K6F8</accession>
<evidence type="ECO:0000256" key="1">
    <source>
        <dbReference type="SAM" id="MobiDB-lite"/>
    </source>
</evidence>
<name>A0A1I0K6F8_9FIRM</name>
<reference evidence="3" key="1">
    <citation type="submission" date="2016-10" db="EMBL/GenBank/DDBJ databases">
        <authorList>
            <person name="Varghese N."/>
            <person name="Submissions S."/>
        </authorList>
    </citation>
    <scope>NUCLEOTIDE SEQUENCE [LARGE SCALE GENOMIC DNA]</scope>
    <source>
        <strain evidence="3">NLAE-zl-G277</strain>
    </source>
</reference>
<dbReference type="EMBL" id="FOIM01000050">
    <property type="protein sequence ID" value="SEU19411.1"/>
    <property type="molecule type" value="Genomic_DNA"/>
</dbReference>
<feature type="compositionally biased region" description="Basic and acidic residues" evidence="1">
    <location>
        <begin position="472"/>
        <end position="481"/>
    </location>
</feature>
<dbReference type="InterPro" id="IPR021145">
    <property type="entry name" value="Portal_protein_SPP1_Gp6-like"/>
</dbReference>
<organism evidence="2 3">
    <name type="scientific">Enterocloster lavalensis</name>
    <dbReference type="NCBI Taxonomy" id="460384"/>
    <lineage>
        <taxon>Bacteria</taxon>
        <taxon>Bacillati</taxon>
        <taxon>Bacillota</taxon>
        <taxon>Clostridia</taxon>
        <taxon>Lachnospirales</taxon>
        <taxon>Lachnospiraceae</taxon>
        <taxon>Enterocloster</taxon>
    </lineage>
</organism>
<proteinExistence type="predicted"/>
<dbReference type="RefSeq" id="WP_242956521.1">
    <property type="nucleotide sequence ID" value="NZ_FOIM01000050.1"/>
</dbReference>
<dbReference type="Pfam" id="PF05133">
    <property type="entry name" value="SPP1_portal"/>
    <property type="match status" value="1"/>
</dbReference>
<gene>
    <name evidence="2" type="ORF">SAMN05216313_15023</name>
</gene>
<dbReference type="Proteomes" id="UP000198508">
    <property type="component" value="Unassembled WGS sequence"/>
</dbReference>
<evidence type="ECO:0000313" key="2">
    <source>
        <dbReference type="EMBL" id="SEU19411.1"/>
    </source>
</evidence>
<keyword evidence="3" id="KW-1185">Reference proteome</keyword>
<evidence type="ECO:0000313" key="3">
    <source>
        <dbReference type="Proteomes" id="UP000198508"/>
    </source>
</evidence>